<dbReference type="EMBL" id="JACGWK010000007">
    <property type="protein sequence ID" value="KAL0343492.1"/>
    <property type="molecule type" value="Genomic_DNA"/>
</dbReference>
<feature type="signal peptide" evidence="1">
    <location>
        <begin position="1"/>
        <end position="19"/>
    </location>
</feature>
<gene>
    <name evidence="2" type="ORF">Sangu_1236600</name>
</gene>
<evidence type="ECO:0008006" key="3">
    <source>
        <dbReference type="Google" id="ProtNLM"/>
    </source>
</evidence>
<keyword evidence="1" id="KW-0732">Signal</keyword>
<protein>
    <recommendedName>
        <fullName evidence="3">Secreted protein</fullName>
    </recommendedName>
</protein>
<proteinExistence type="predicted"/>
<reference evidence="2" key="2">
    <citation type="journal article" date="2024" name="Plant">
        <title>Genomic evolution and insights into agronomic trait innovations of Sesamum species.</title>
        <authorList>
            <person name="Miao H."/>
            <person name="Wang L."/>
            <person name="Qu L."/>
            <person name="Liu H."/>
            <person name="Sun Y."/>
            <person name="Le M."/>
            <person name="Wang Q."/>
            <person name="Wei S."/>
            <person name="Zheng Y."/>
            <person name="Lin W."/>
            <person name="Duan Y."/>
            <person name="Cao H."/>
            <person name="Xiong S."/>
            <person name="Wang X."/>
            <person name="Wei L."/>
            <person name="Li C."/>
            <person name="Ma Q."/>
            <person name="Ju M."/>
            <person name="Zhao R."/>
            <person name="Li G."/>
            <person name="Mu C."/>
            <person name="Tian Q."/>
            <person name="Mei H."/>
            <person name="Zhang T."/>
            <person name="Gao T."/>
            <person name="Zhang H."/>
        </authorList>
    </citation>
    <scope>NUCLEOTIDE SEQUENCE</scope>
    <source>
        <strain evidence="2">G01</strain>
    </source>
</reference>
<evidence type="ECO:0000313" key="2">
    <source>
        <dbReference type="EMBL" id="KAL0343492.1"/>
    </source>
</evidence>
<feature type="chain" id="PRO_5043374341" description="Secreted protein" evidence="1">
    <location>
        <begin position="20"/>
        <end position="70"/>
    </location>
</feature>
<name>A0AAW2NJA9_9LAMI</name>
<dbReference type="AlphaFoldDB" id="A0AAW2NJA9"/>
<accession>A0AAW2NJA9</accession>
<sequence length="70" mass="7006">MLDTLGFGIFFFVFKGCTAAGRQRKAVEVALTKGGGGGSHGIYGGPPLSVPVFLPTTAAAASTTAHPPAE</sequence>
<reference evidence="2" key="1">
    <citation type="submission" date="2020-06" db="EMBL/GenBank/DDBJ databases">
        <authorList>
            <person name="Li T."/>
            <person name="Hu X."/>
            <person name="Zhang T."/>
            <person name="Song X."/>
            <person name="Zhang H."/>
            <person name="Dai N."/>
            <person name="Sheng W."/>
            <person name="Hou X."/>
            <person name="Wei L."/>
        </authorList>
    </citation>
    <scope>NUCLEOTIDE SEQUENCE</scope>
    <source>
        <strain evidence="2">G01</strain>
        <tissue evidence="2">Leaf</tissue>
    </source>
</reference>
<evidence type="ECO:0000256" key="1">
    <source>
        <dbReference type="SAM" id="SignalP"/>
    </source>
</evidence>
<comment type="caution">
    <text evidence="2">The sequence shown here is derived from an EMBL/GenBank/DDBJ whole genome shotgun (WGS) entry which is preliminary data.</text>
</comment>
<organism evidence="2">
    <name type="scientific">Sesamum angustifolium</name>
    <dbReference type="NCBI Taxonomy" id="2727405"/>
    <lineage>
        <taxon>Eukaryota</taxon>
        <taxon>Viridiplantae</taxon>
        <taxon>Streptophyta</taxon>
        <taxon>Embryophyta</taxon>
        <taxon>Tracheophyta</taxon>
        <taxon>Spermatophyta</taxon>
        <taxon>Magnoliopsida</taxon>
        <taxon>eudicotyledons</taxon>
        <taxon>Gunneridae</taxon>
        <taxon>Pentapetalae</taxon>
        <taxon>asterids</taxon>
        <taxon>lamiids</taxon>
        <taxon>Lamiales</taxon>
        <taxon>Pedaliaceae</taxon>
        <taxon>Sesamum</taxon>
    </lineage>
</organism>